<proteinExistence type="predicted"/>
<organism evidence="2">
    <name type="scientific">Leclercia adecarboxylata</name>
    <dbReference type="NCBI Taxonomy" id="83655"/>
    <lineage>
        <taxon>Bacteria</taxon>
        <taxon>Pseudomonadati</taxon>
        <taxon>Pseudomonadota</taxon>
        <taxon>Gammaproteobacteria</taxon>
        <taxon>Enterobacterales</taxon>
        <taxon>Enterobacteriaceae</taxon>
        <taxon>Leclercia</taxon>
    </lineage>
</organism>
<reference evidence="1" key="2">
    <citation type="journal article" date="2023" name="Genes Genomics">
        <title>Genomic insights of Leclercia adecarboxylata strains linked to an outbreak in public hospitals in Mexico.</title>
        <authorList>
            <person name="Barrios-Villa E."/>
            <person name="Pacheco-Flores B."/>
            <person name="Lozano-Zarain P."/>
            <person name="Del Campo-Ortega R."/>
            <person name="de Jesus Ascencio-Montiel I."/>
            <person name="Gonzalez-Leon M."/>
            <person name="Camorlinga-Ponce M."/>
            <person name="Gaytan Cervantes F.J."/>
            <person name="Gonzalez Torres C."/>
            <person name="Aguilar E."/>
            <person name="Gonzalez Ibarra J."/>
            <person name="Torres Lopez F.J."/>
            <person name="Rosas-Vargas H."/>
            <person name="Gonzalez-Bonilla C.R."/>
            <person name="Del Carmen Rocha-Gracia R."/>
        </authorList>
    </citation>
    <scope>NUCLEOTIDE SEQUENCE</scope>
    <source>
        <strain evidence="1">Lac40</strain>
    </source>
</reference>
<dbReference type="Proteomes" id="UP001149314">
    <property type="component" value="Unassembled WGS sequence"/>
</dbReference>
<sequence>MVIWLLIIIVKMITAGKVIRRYCQVLRWVMVSFWDNFSGDNMKIKSIRLSVMVDELIARYGKGSVWIDCGNGNPDDPSGWPFGILYLRRNKKIAISCGGLNRQWTKCSPKRANLIQVKSTFWVTEERLFNWMVQGY</sequence>
<dbReference type="EMBL" id="MH909330">
    <property type="protein sequence ID" value="QBQ66638.1"/>
    <property type="molecule type" value="Genomic_DNA"/>
</dbReference>
<dbReference type="AlphaFoldDB" id="A0A482M059"/>
<gene>
    <name evidence="1" type="ORF">OEZ79_22450</name>
</gene>
<evidence type="ECO:0000313" key="2">
    <source>
        <dbReference type="EMBL" id="QBQ66638.1"/>
    </source>
</evidence>
<keyword evidence="2" id="KW-0614">Plasmid</keyword>
<evidence type="ECO:0000313" key="1">
    <source>
        <dbReference type="EMBL" id="MDC6640990.1"/>
    </source>
</evidence>
<protein>
    <submittedName>
        <fullName evidence="2">Uncharacterized protein</fullName>
    </submittedName>
</protein>
<name>A0A482M059_9ENTR</name>
<accession>A0A482M059</accession>
<geneLocation type="plasmid" evidence="2">
    <name>p707804-1FII</name>
</geneLocation>
<dbReference type="EMBL" id="JAOURS010000038">
    <property type="protein sequence ID" value="MDC6640990.1"/>
    <property type="molecule type" value="Genomic_DNA"/>
</dbReference>
<dbReference type="RefSeq" id="WP_172693645.1">
    <property type="nucleotide sequence ID" value="NZ_CP060824.1"/>
</dbReference>
<reference evidence="2" key="1">
    <citation type="submission" date="2018-09" db="EMBL/GenBank/DDBJ databases">
        <authorList>
            <person name="Yuan Q."/>
            <person name="Jiang X."/>
            <person name="Jing Y."/>
            <person name="Cheng Q."/>
            <person name="Zhou D."/>
        </authorList>
    </citation>
    <scope>NUCLEOTIDE SEQUENCE</scope>
    <source>
        <strain evidence="2">150707804</strain>
        <plasmid evidence="2">p707804-1FII</plasmid>
    </source>
</reference>